<sequence>MFNRSAKSATLAITIGPLRAVVPNLSSSLDPFRHTQLRHSPPPACSPSTVPEATQKRGAWLCTLPGCRAVHTRSHCTH</sequence>
<dbReference type="AlphaFoldDB" id="B2D2C6"/>
<evidence type="ECO:0000313" key="2">
    <source>
        <dbReference type="EMBL" id="ACB70367.1"/>
    </source>
</evidence>
<evidence type="ECO:0000256" key="1">
    <source>
        <dbReference type="SAM" id="MobiDB-lite"/>
    </source>
</evidence>
<reference evidence="2" key="2">
    <citation type="submission" date="2008-03" db="EMBL/GenBank/DDBJ databases">
        <authorList>
            <person name="Li K.S."/>
            <person name="Guan Y."/>
            <person name="Wang J."/>
            <person name="Smith G.J.D."/>
            <person name="Xu K.M."/>
            <person name="Duan L."/>
            <person name="Rahardjo A.P."/>
            <person name="Puthavathana P."/>
            <person name="Buranathai C."/>
            <person name="Nguyen T.D."/>
            <person name="Estoepangestie A.T.S."/>
            <person name="Chaisingh A."/>
            <person name="Auewarakul P."/>
            <person name="Long H.T."/>
            <person name="Hanh N.T.H."/>
            <person name="Lim W."/>
            <person name="Webby R.J."/>
            <person name="Poon L.L.M."/>
            <person name="Chen H."/>
            <person name="Shortridge K.F."/>
            <person name="Yuen K.Y."/>
            <person name="Webster R.G."/>
            <person name="Peiris J.S.M."/>
        </authorList>
    </citation>
    <scope>NUCLEOTIDE SEQUENCE</scope>
    <source>
        <tissue evidence="2">Salivary glands</tissue>
    </source>
</reference>
<organism evidence="2">
    <name type="scientific">Ornithodoros coriaceus</name>
    <name type="common">Soft tick</name>
    <name type="synonym">Argasid tick</name>
    <dbReference type="NCBI Taxonomy" id="92741"/>
    <lineage>
        <taxon>Eukaryota</taxon>
        <taxon>Metazoa</taxon>
        <taxon>Ecdysozoa</taxon>
        <taxon>Arthropoda</taxon>
        <taxon>Chelicerata</taxon>
        <taxon>Arachnida</taxon>
        <taxon>Acari</taxon>
        <taxon>Parasitiformes</taxon>
        <taxon>Ixodida</taxon>
        <taxon>Ixodoidea</taxon>
        <taxon>Argasidae</taxon>
        <taxon>Ornithodorinae</taxon>
        <taxon>Ornithodoros</taxon>
    </lineage>
</organism>
<accession>B2D2C6</accession>
<proteinExistence type="evidence at transcript level"/>
<protein>
    <submittedName>
        <fullName evidence="2">Hypothetical secreted protein</fullName>
    </submittedName>
</protein>
<name>B2D2C6_ORNCO</name>
<reference evidence="2" key="1">
    <citation type="journal article" date="2008" name="J. Proteomics">
        <title>An insight into the salivary transcriptome and proteome of the soft tick and vector of epizootic bovine abortion, Ornithodoros coriaceus.</title>
        <authorList>
            <person name="Francischetti I.M."/>
            <person name="Meng Z."/>
            <person name="Mans B.J."/>
            <person name="Gudderra N."/>
            <person name="Hall M."/>
            <person name="Veenstra T.D."/>
            <person name="Pham V.M."/>
            <person name="Kotsyfakis M."/>
            <person name="Ribeiro J.M."/>
        </authorList>
    </citation>
    <scope>NUCLEOTIDE SEQUENCE</scope>
    <source>
        <tissue evidence="2">Salivary glands</tissue>
    </source>
</reference>
<dbReference type="EMBL" id="EU574860">
    <property type="protein sequence ID" value="ACB70367.1"/>
    <property type="molecule type" value="mRNA"/>
</dbReference>
<feature type="region of interest" description="Disordered" evidence="1">
    <location>
        <begin position="32"/>
        <end position="51"/>
    </location>
</feature>